<protein>
    <submittedName>
        <fullName evidence="2">Pyridoxamine 5'-phosphate oxidase family protein</fullName>
    </submittedName>
</protein>
<feature type="domain" description="General stress protein FMN-binding split barrel" evidence="1">
    <location>
        <begin position="16"/>
        <end position="164"/>
    </location>
</feature>
<reference evidence="2 3" key="1">
    <citation type="submission" date="2021-05" db="EMBL/GenBank/DDBJ databases">
        <title>A Polyphasic approach of four new species of the genus Ohtaekwangia: Ohtaekwangia histidinii sp. nov., Ohtaekwangia cretensis sp. nov., Ohtaekwangia indiensis sp. nov., Ohtaekwangia reichenbachii sp. nov. from diverse environment.</title>
        <authorList>
            <person name="Octaviana S."/>
        </authorList>
    </citation>
    <scope>NUCLEOTIDE SEQUENCE [LARGE SCALE GENOMIC DNA]</scope>
    <source>
        <strain evidence="2 3">PWU20</strain>
    </source>
</reference>
<dbReference type="InterPro" id="IPR052917">
    <property type="entry name" value="Stress-Dev_Protein"/>
</dbReference>
<accession>A0ABS5VQK4</accession>
<evidence type="ECO:0000259" key="1">
    <source>
        <dbReference type="Pfam" id="PF16242"/>
    </source>
</evidence>
<name>A0ABS5VQK4_9BACT</name>
<dbReference type="EMBL" id="JAHESD010000018">
    <property type="protein sequence ID" value="MBT1703683.1"/>
    <property type="molecule type" value="Genomic_DNA"/>
</dbReference>
<dbReference type="SUPFAM" id="SSF50475">
    <property type="entry name" value="FMN-binding split barrel"/>
    <property type="match status" value="1"/>
</dbReference>
<comment type="caution">
    <text evidence="2">The sequence shown here is derived from an EMBL/GenBank/DDBJ whole genome shotgun (WGS) entry which is preliminary data.</text>
</comment>
<dbReference type="PANTHER" id="PTHR34818">
    <property type="entry name" value="PROTEIN BLI-3"/>
    <property type="match status" value="1"/>
</dbReference>
<dbReference type="RefSeq" id="WP_254153645.1">
    <property type="nucleotide sequence ID" value="NZ_JAHESD010000018.1"/>
</dbReference>
<dbReference type="Gene3D" id="2.30.110.10">
    <property type="entry name" value="Electron Transport, Fmn-binding Protein, Chain A"/>
    <property type="match status" value="1"/>
</dbReference>
<sequence>MKSEEGEDVQHLEHHESIDKLKELVKHNNICLFTTHLTDVPLQTRPMSVQEVDDEGNFWFLSDKDSNKNWEIDEDPRVQLFFSNKGANEYLSVYGHATMYTDRKKVEDIWSPIAKAWFQEGKDDPHISVIKVAPEDAYYWDTKNNKAVSLIKIMASVVGGRTMDDGIEGKMKF</sequence>
<proteinExistence type="predicted"/>
<organism evidence="2 3">
    <name type="scientific">Chryseosolibacter indicus</name>
    <dbReference type="NCBI Taxonomy" id="2782351"/>
    <lineage>
        <taxon>Bacteria</taxon>
        <taxon>Pseudomonadati</taxon>
        <taxon>Bacteroidota</taxon>
        <taxon>Cytophagia</taxon>
        <taxon>Cytophagales</taxon>
        <taxon>Chryseotaleaceae</taxon>
        <taxon>Chryseosolibacter</taxon>
    </lineage>
</organism>
<dbReference type="InterPro" id="IPR012349">
    <property type="entry name" value="Split_barrel_FMN-bd"/>
</dbReference>
<dbReference type="Pfam" id="PF16242">
    <property type="entry name" value="Pyrid_ox_like"/>
    <property type="match status" value="1"/>
</dbReference>
<dbReference type="InterPro" id="IPR038725">
    <property type="entry name" value="YdaG_split_barrel_FMN-bd"/>
</dbReference>
<evidence type="ECO:0000313" key="2">
    <source>
        <dbReference type="EMBL" id="MBT1703683.1"/>
    </source>
</evidence>
<dbReference type="PANTHER" id="PTHR34818:SF1">
    <property type="entry name" value="PROTEIN BLI-3"/>
    <property type="match status" value="1"/>
</dbReference>
<evidence type="ECO:0000313" key="3">
    <source>
        <dbReference type="Proteomes" id="UP000772618"/>
    </source>
</evidence>
<dbReference type="Proteomes" id="UP000772618">
    <property type="component" value="Unassembled WGS sequence"/>
</dbReference>
<keyword evidence="3" id="KW-1185">Reference proteome</keyword>
<gene>
    <name evidence="2" type="ORF">KK060_10355</name>
</gene>